<dbReference type="InterPro" id="IPR036291">
    <property type="entry name" value="NAD(P)-bd_dom_sf"/>
</dbReference>
<comment type="caution">
    <text evidence="3">The sequence shown here is derived from an EMBL/GenBank/DDBJ whole genome shotgun (WGS) entry which is preliminary data.</text>
</comment>
<comment type="similarity">
    <text evidence="1">Belongs to the NAD(P)-dependent epimerase/dehydratase family.</text>
</comment>
<evidence type="ECO:0000313" key="3">
    <source>
        <dbReference type="EMBL" id="KKL87126.1"/>
    </source>
</evidence>
<organism evidence="3">
    <name type="scientific">marine sediment metagenome</name>
    <dbReference type="NCBI Taxonomy" id="412755"/>
    <lineage>
        <taxon>unclassified sequences</taxon>
        <taxon>metagenomes</taxon>
        <taxon>ecological metagenomes</taxon>
    </lineage>
</organism>
<name>A0A0F9G9N0_9ZZZZ</name>
<dbReference type="Pfam" id="PF01370">
    <property type="entry name" value="Epimerase"/>
    <property type="match status" value="1"/>
</dbReference>
<evidence type="ECO:0000256" key="1">
    <source>
        <dbReference type="ARBA" id="ARBA00007637"/>
    </source>
</evidence>
<gene>
    <name evidence="3" type="ORF">LCGC14_1937790</name>
</gene>
<feature type="non-terminal residue" evidence="3">
    <location>
        <position position="212"/>
    </location>
</feature>
<sequence length="212" mass="24508">MKKCLIFGGSGFIGSHLIEDLLKNGYEVCNYDPVTLDVNLVNEFRNQKYFQINGDILYHQPELEFDIYQIEPDIIFNFAARANIEDCNKNPEKAFDVNVTGNLNILKALIKNKVKKYVYVSSLYAQSNKSGFYGLTKEISEKITKYYAQKYDFDYVILRFGTVYGRRAQPENSITKIIKQALKTKVISYYGSGNETRNYISVEDTARFTREI</sequence>
<dbReference type="SUPFAM" id="SSF51735">
    <property type="entry name" value="NAD(P)-binding Rossmann-fold domains"/>
    <property type="match status" value="1"/>
</dbReference>
<evidence type="ECO:0000259" key="2">
    <source>
        <dbReference type="Pfam" id="PF01370"/>
    </source>
</evidence>
<dbReference type="InterPro" id="IPR001509">
    <property type="entry name" value="Epimerase_deHydtase"/>
</dbReference>
<proteinExistence type="inferred from homology"/>
<feature type="domain" description="NAD-dependent epimerase/dehydratase" evidence="2">
    <location>
        <begin position="5"/>
        <end position="208"/>
    </location>
</feature>
<dbReference type="Gene3D" id="3.40.50.720">
    <property type="entry name" value="NAD(P)-binding Rossmann-like Domain"/>
    <property type="match status" value="1"/>
</dbReference>
<dbReference type="EMBL" id="LAZR01020922">
    <property type="protein sequence ID" value="KKL87126.1"/>
    <property type="molecule type" value="Genomic_DNA"/>
</dbReference>
<protein>
    <recommendedName>
        <fullName evidence="2">NAD-dependent epimerase/dehydratase domain-containing protein</fullName>
    </recommendedName>
</protein>
<accession>A0A0F9G9N0</accession>
<dbReference type="PANTHER" id="PTHR43000">
    <property type="entry name" value="DTDP-D-GLUCOSE 4,6-DEHYDRATASE-RELATED"/>
    <property type="match status" value="1"/>
</dbReference>
<reference evidence="3" key="1">
    <citation type="journal article" date="2015" name="Nature">
        <title>Complex archaea that bridge the gap between prokaryotes and eukaryotes.</title>
        <authorList>
            <person name="Spang A."/>
            <person name="Saw J.H."/>
            <person name="Jorgensen S.L."/>
            <person name="Zaremba-Niedzwiedzka K."/>
            <person name="Martijn J."/>
            <person name="Lind A.E."/>
            <person name="van Eijk R."/>
            <person name="Schleper C."/>
            <person name="Guy L."/>
            <person name="Ettema T.J."/>
        </authorList>
    </citation>
    <scope>NUCLEOTIDE SEQUENCE</scope>
</reference>
<dbReference type="AlphaFoldDB" id="A0A0F9G9N0"/>